<dbReference type="GO" id="GO:0016651">
    <property type="term" value="F:oxidoreductase activity, acting on NAD(P)H"/>
    <property type="evidence" value="ECO:0007669"/>
    <property type="project" value="InterPro"/>
</dbReference>
<keyword evidence="4" id="KW-0521">NADP</keyword>
<dbReference type="PANTHER" id="PTHR45348:SF1">
    <property type="entry name" value="TRANS-ENOYL REDUCTASE STHE"/>
    <property type="match status" value="1"/>
</dbReference>
<dbReference type="GO" id="GO:0000166">
    <property type="term" value="F:nucleotide binding"/>
    <property type="evidence" value="ECO:0007669"/>
    <property type="project" value="UniProtKB-KW"/>
</dbReference>
<keyword evidence="3" id="KW-0547">Nucleotide-binding</keyword>
<sequence>MDCLEDGVPKTCIGVLQGDNGNLQLSQNVPVPEVLPGWLLVRTAVISLSPCDFKMPKLLPSPGLKGGLDFAGTVVARGQGVEHFQLGDRVLGAVVGNKTDDPESGAFSQYVRIESVFALKIPENVSLEASIAWIPSYIFTAALALHQGLGLPDVLRARIHNESEEAKNGNRETVLVHGGSSCVGLMTLQMLKIHGFHVITTCSEKNSSLVKLYGADAVFDYHDQDCARAIREYTKDRLRYVIDPFGEPGGTAMCVAALGRRGGIYCCLEQYHADLVSSRRTVKHCLIMGPAVSGRGVELPEPYGVSPDAKLESWATSFCYPGVQKLLDSGSLRPVPVRILEGGWGAVIHGLELLEGKGVSGQKLIVLVE</sequence>
<name>A0AAD9WDJ0_9HELO</name>
<reference evidence="7" key="1">
    <citation type="submission" date="2023-06" db="EMBL/GenBank/DDBJ databases">
        <title>Draft genome of Marssonina rosae.</title>
        <authorList>
            <person name="Cheng Q."/>
        </authorList>
    </citation>
    <scope>NUCLEOTIDE SEQUENCE</scope>
    <source>
        <strain evidence="7">R4</strain>
    </source>
</reference>
<dbReference type="AlphaFoldDB" id="A0AAD9WDJ0"/>
<comment type="caution">
    <text evidence="7">The sequence shown here is derived from an EMBL/GenBank/DDBJ whole genome shotgun (WGS) entry which is preliminary data.</text>
</comment>
<dbReference type="InterPro" id="IPR013149">
    <property type="entry name" value="ADH-like_C"/>
</dbReference>
<evidence type="ECO:0000256" key="3">
    <source>
        <dbReference type="ARBA" id="ARBA00022741"/>
    </source>
</evidence>
<evidence type="ECO:0000256" key="2">
    <source>
        <dbReference type="ARBA" id="ARBA00011245"/>
    </source>
</evidence>
<dbReference type="InterPro" id="IPR013154">
    <property type="entry name" value="ADH-like_N"/>
</dbReference>
<dbReference type="Gene3D" id="3.40.50.720">
    <property type="entry name" value="NAD(P)-binding Rossmann-like Domain"/>
    <property type="match status" value="1"/>
</dbReference>
<gene>
    <name evidence="7" type="ORF">QTJ16_006097</name>
</gene>
<keyword evidence="5" id="KW-0560">Oxidoreductase</keyword>
<evidence type="ECO:0000256" key="4">
    <source>
        <dbReference type="ARBA" id="ARBA00022857"/>
    </source>
</evidence>
<proteinExistence type="inferred from homology"/>
<evidence type="ECO:0000313" key="8">
    <source>
        <dbReference type="Proteomes" id="UP001285354"/>
    </source>
</evidence>
<dbReference type="EMBL" id="JAUBYV010000009">
    <property type="protein sequence ID" value="KAK2624904.1"/>
    <property type="molecule type" value="Genomic_DNA"/>
</dbReference>
<dbReference type="SUPFAM" id="SSF51735">
    <property type="entry name" value="NAD(P)-binding Rossmann-fold domains"/>
    <property type="match status" value="1"/>
</dbReference>
<comment type="similarity">
    <text evidence="1">Belongs to the zinc-containing alcohol dehydrogenase family.</text>
</comment>
<dbReference type="PANTHER" id="PTHR45348">
    <property type="entry name" value="HYPOTHETICAL OXIDOREDUCTASE (EUROFUNG)"/>
    <property type="match status" value="1"/>
</dbReference>
<comment type="subunit">
    <text evidence="2">Monomer.</text>
</comment>
<evidence type="ECO:0000256" key="1">
    <source>
        <dbReference type="ARBA" id="ARBA00008072"/>
    </source>
</evidence>
<dbReference type="Gene3D" id="3.90.180.10">
    <property type="entry name" value="Medium-chain alcohol dehydrogenases, catalytic domain"/>
    <property type="match status" value="1"/>
</dbReference>
<dbReference type="Proteomes" id="UP001285354">
    <property type="component" value="Unassembled WGS sequence"/>
</dbReference>
<protein>
    <recommendedName>
        <fullName evidence="6">Enoyl reductase (ER) domain-containing protein</fullName>
    </recommendedName>
</protein>
<organism evidence="7 8">
    <name type="scientific">Diplocarpon rosae</name>
    <dbReference type="NCBI Taxonomy" id="946125"/>
    <lineage>
        <taxon>Eukaryota</taxon>
        <taxon>Fungi</taxon>
        <taxon>Dikarya</taxon>
        <taxon>Ascomycota</taxon>
        <taxon>Pezizomycotina</taxon>
        <taxon>Leotiomycetes</taxon>
        <taxon>Helotiales</taxon>
        <taxon>Drepanopezizaceae</taxon>
        <taxon>Diplocarpon</taxon>
    </lineage>
</organism>
<dbReference type="SMART" id="SM00829">
    <property type="entry name" value="PKS_ER"/>
    <property type="match status" value="1"/>
</dbReference>
<dbReference type="Pfam" id="PF08240">
    <property type="entry name" value="ADH_N"/>
    <property type="match status" value="1"/>
</dbReference>
<dbReference type="Pfam" id="PF00107">
    <property type="entry name" value="ADH_zinc_N"/>
    <property type="match status" value="1"/>
</dbReference>
<accession>A0AAD9WDJ0</accession>
<dbReference type="InterPro" id="IPR011032">
    <property type="entry name" value="GroES-like_sf"/>
</dbReference>
<evidence type="ECO:0000256" key="5">
    <source>
        <dbReference type="ARBA" id="ARBA00023002"/>
    </source>
</evidence>
<evidence type="ECO:0000313" key="7">
    <source>
        <dbReference type="EMBL" id="KAK2624904.1"/>
    </source>
</evidence>
<dbReference type="CDD" id="cd08249">
    <property type="entry name" value="enoyl_reductase_like"/>
    <property type="match status" value="1"/>
</dbReference>
<dbReference type="InterPro" id="IPR036291">
    <property type="entry name" value="NAD(P)-bd_dom_sf"/>
</dbReference>
<dbReference type="SUPFAM" id="SSF50129">
    <property type="entry name" value="GroES-like"/>
    <property type="match status" value="1"/>
</dbReference>
<keyword evidence="8" id="KW-1185">Reference proteome</keyword>
<dbReference type="InterPro" id="IPR047122">
    <property type="entry name" value="Trans-enoyl_RdTase-like"/>
</dbReference>
<feature type="domain" description="Enoyl reductase (ER)" evidence="6">
    <location>
        <begin position="18"/>
        <end position="366"/>
    </location>
</feature>
<dbReference type="InterPro" id="IPR020843">
    <property type="entry name" value="ER"/>
</dbReference>
<evidence type="ECO:0000259" key="6">
    <source>
        <dbReference type="SMART" id="SM00829"/>
    </source>
</evidence>